<sequence>MEIYISEYRAQNPTLWGAHFRLKVISFLHYARFKETTDQLQQRWVYDPLLQTFHQSLVIHCVKELRDVHIHHKVDRTGHDSFVELLQSIVTAPIGSKPVGRVYKILLKDRFENLLDCHLDDLVLDSRDSERSFLAVWLRDIDAQNWLRLILLCFESCHQICDIRVQFLRIFSYCYSVNTGRFASL</sequence>
<gene>
    <name evidence="1" type="ORF">FAKCHJAF_00039</name>
</gene>
<dbReference type="EMBL" id="MT631168">
    <property type="protein sequence ID" value="QNO46102.1"/>
    <property type="molecule type" value="Genomic_DNA"/>
</dbReference>
<evidence type="ECO:0000313" key="1">
    <source>
        <dbReference type="EMBL" id="QNO46102.1"/>
    </source>
</evidence>
<organism evidence="1">
    <name type="scientific">Candidatus Methanogaster sp. ANME-2c ERB4</name>
    <dbReference type="NCBI Taxonomy" id="2759911"/>
    <lineage>
        <taxon>Archaea</taxon>
        <taxon>Methanobacteriati</taxon>
        <taxon>Methanobacteriota</taxon>
        <taxon>Stenosarchaea group</taxon>
        <taxon>Methanomicrobia</taxon>
        <taxon>Methanosarcinales</taxon>
        <taxon>ANME-2 cluster</taxon>
        <taxon>Candidatus Methanogasteraceae</taxon>
        <taxon>Candidatus Methanogaster</taxon>
    </lineage>
</organism>
<protein>
    <submittedName>
        <fullName evidence="1">Uncharacterized protein</fullName>
    </submittedName>
</protein>
<name>A0A7G9YDL8_9EURY</name>
<dbReference type="AlphaFoldDB" id="A0A7G9YDL8"/>
<accession>A0A7G9YDL8</accession>
<proteinExistence type="predicted"/>
<reference evidence="1" key="1">
    <citation type="submission" date="2020-06" db="EMBL/GenBank/DDBJ databases">
        <title>Unique genomic features of the anaerobic methanotrophic archaea.</title>
        <authorList>
            <person name="Chadwick G.L."/>
            <person name="Skennerton C.T."/>
            <person name="Laso-Perez R."/>
            <person name="Leu A.O."/>
            <person name="Speth D.R."/>
            <person name="Yu H."/>
            <person name="Morgan-Lang C."/>
            <person name="Hatzenpichler R."/>
            <person name="Goudeau D."/>
            <person name="Malmstrom R."/>
            <person name="Brazelton W.J."/>
            <person name="Woyke T."/>
            <person name="Hallam S.J."/>
            <person name="Tyson G.W."/>
            <person name="Wegener G."/>
            <person name="Boetius A."/>
            <person name="Orphan V."/>
        </authorList>
    </citation>
    <scope>NUCLEOTIDE SEQUENCE</scope>
</reference>